<keyword evidence="1" id="KW-0472">Membrane</keyword>
<feature type="transmembrane region" description="Helical" evidence="1">
    <location>
        <begin position="93"/>
        <end position="113"/>
    </location>
</feature>
<feature type="transmembrane region" description="Helical" evidence="1">
    <location>
        <begin position="125"/>
        <end position="145"/>
    </location>
</feature>
<proteinExistence type="predicted"/>
<gene>
    <name evidence="2" type="ORF">Ocin01_04384</name>
</gene>
<feature type="transmembrane region" description="Helical" evidence="1">
    <location>
        <begin position="16"/>
        <end position="43"/>
    </location>
</feature>
<name>A0A1D2NAM3_ORCCI</name>
<organism evidence="2 3">
    <name type="scientific">Orchesella cincta</name>
    <name type="common">Springtail</name>
    <name type="synonym">Podura cincta</name>
    <dbReference type="NCBI Taxonomy" id="48709"/>
    <lineage>
        <taxon>Eukaryota</taxon>
        <taxon>Metazoa</taxon>
        <taxon>Ecdysozoa</taxon>
        <taxon>Arthropoda</taxon>
        <taxon>Hexapoda</taxon>
        <taxon>Collembola</taxon>
        <taxon>Entomobryomorpha</taxon>
        <taxon>Entomobryoidea</taxon>
        <taxon>Orchesellidae</taxon>
        <taxon>Orchesellinae</taxon>
        <taxon>Orchesella</taxon>
    </lineage>
</organism>
<keyword evidence="1" id="KW-0812">Transmembrane</keyword>
<accession>A0A1D2NAM3</accession>
<evidence type="ECO:0000313" key="3">
    <source>
        <dbReference type="Proteomes" id="UP000094527"/>
    </source>
</evidence>
<feature type="transmembrane region" description="Helical" evidence="1">
    <location>
        <begin position="49"/>
        <end position="72"/>
    </location>
</feature>
<dbReference type="Proteomes" id="UP000094527">
    <property type="component" value="Unassembled WGS sequence"/>
</dbReference>
<protein>
    <submittedName>
        <fullName evidence="2">Uncharacterized protein</fullName>
    </submittedName>
</protein>
<evidence type="ECO:0000256" key="1">
    <source>
        <dbReference type="SAM" id="Phobius"/>
    </source>
</evidence>
<reference evidence="2 3" key="1">
    <citation type="journal article" date="2016" name="Genome Biol. Evol.">
        <title>Gene Family Evolution Reflects Adaptation to Soil Environmental Stressors in the Genome of the Collembolan Orchesella cincta.</title>
        <authorList>
            <person name="Faddeeva-Vakhrusheva A."/>
            <person name="Derks M.F."/>
            <person name="Anvar S.Y."/>
            <person name="Agamennone V."/>
            <person name="Suring W."/>
            <person name="Smit S."/>
            <person name="van Straalen N.M."/>
            <person name="Roelofs D."/>
        </authorList>
    </citation>
    <scope>NUCLEOTIDE SEQUENCE [LARGE SCALE GENOMIC DNA]</scope>
    <source>
        <tissue evidence="2">Mixed pool</tissue>
    </source>
</reference>
<dbReference type="AlphaFoldDB" id="A0A1D2NAM3"/>
<sequence length="167" mass="18968">MEEHDKILFGCNVRAFALVVSFLNMFYGMLILGLGISCIWVMLFRASESYGGLIGIIVVPAFFLYGILFTSMTGRTFVFIAYRETDGYALTKMLWSFATFKVITWAILVAVALEANWFKDPSALAWKLLYFEAVVTIIYVLVVHLHSRNLLIKSNYMEERLSSSSEA</sequence>
<comment type="caution">
    <text evidence="2">The sequence shown here is derived from an EMBL/GenBank/DDBJ whole genome shotgun (WGS) entry which is preliminary data.</text>
</comment>
<evidence type="ECO:0000313" key="2">
    <source>
        <dbReference type="EMBL" id="ODN02301.1"/>
    </source>
</evidence>
<dbReference type="EMBL" id="LJIJ01000117">
    <property type="protein sequence ID" value="ODN02301.1"/>
    <property type="molecule type" value="Genomic_DNA"/>
</dbReference>
<keyword evidence="3" id="KW-1185">Reference proteome</keyword>
<keyword evidence="1" id="KW-1133">Transmembrane helix</keyword>